<feature type="transmembrane region" description="Helical" evidence="2">
    <location>
        <begin position="6"/>
        <end position="28"/>
    </location>
</feature>
<feature type="compositionally biased region" description="Low complexity" evidence="1">
    <location>
        <begin position="157"/>
        <end position="175"/>
    </location>
</feature>
<dbReference type="PROSITE" id="PS51257">
    <property type="entry name" value="PROKAR_LIPOPROTEIN"/>
    <property type="match status" value="1"/>
</dbReference>
<keyword evidence="2" id="KW-1133">Transmembrane helix</keyword>
<dbReference type="OrthoDB" id="6209674at2759"/>
<dbReference type="GeneID" id="111109513"/>
<dbReference type="Proteomes" id="UP000694844">
    <property type="component" value="Chromosome 8"/>
</dbReference>
<keyword evidence="2" id="KW-0472">Membrane</keyword>
<evidence type="ECO:0000313" key="4">
    <source>
        <dbReference type="RefSeq" id="XP_022301373.1"/>
    </source>
</evidence>
<sequence>MILDRLFPSIFFLNLCVLLASAACYYRAYTRRYYCYYRSYYYYNVSGSAVAGIVIGVLAFVGIMVAVFVIVCLKKCKGRTIGGRTFFGYPVSSTQTTVAYSNTVPQTTMFPQQTYPTTTLNYGMNPAPVTQYPFGPSPPQYGQLPPQYGQPPPVPGPSAYSAPFSAPTAPPTYSSMFNDNPPPGQKY</sequence>
<keyword evidence="2" id="KW-0812">Transmembrane</keyword>
<feature type="region of interest" description="Disordered" evidence="1">
    <location>
        <begin position="140"/>
        <end position="187"/>
    </location>
</feature>
<gene>
    <name evidence="4" type="primary">LOC111109513</name>
</gene>
<feature type="transmembrane region" description="Helical" evidence="2">
    <location>
        <begin position="40"/>
        <end position="71"/>
    </location>
</feature>
<keyword evidence="3" id="KW-1185">Reference proteome</keyword>
<proteinExistence type="predicted"/>
<evidence type="ECO:0000313" key="3">
    <source>
        <dbReference type="Proteomes" id="UP000694844"/>
    </source>
</evidence>
<reference evidence="4" key="1">
    <citation type="submission" date="2025-08" db="UniProtKB">
        <authorList>
            <consortium name="RefSeq"/>
        </authorList>
    </citation>
    <scope>IDENTIFICATION</scope>
    <source>
        <tissue evidence="4">Whole sample</tissue>
    </source>
</reference>
<dbReference type="KEGG" id="cvn:111109513"/>
<organism evidence="3 4">
    <name type="scientific">Crassostrea virginica</name>
    <name type="common">Eastern oyster</name>
    <dbReference type="NCBI Taxonomy" id="6565"/>
    <lineage>
        <taxon>Eukaryota</taxon>
        <taxon>Metazoa</taxon>
        <taxon>Spiralia</taxon>
        <taxon>Lophotrochozoa</taxon>
        <taxon>Mollusca</taxon>
        <taxon>Bivalvia</taxon>
        <taxon>Autobranchia</taxon>
        <taxon>Pteriomorphia</taxon>
        <taxon>Ostreida</taxon>
        <taxon>Ostreoidea</taxon>
        <taxon>Ostreidae</taxon>
        <taxon>Crassostrea</taxon>
    </lineage>
</organism>
<dbReference type="AlphaFoldDB" id="A0A8B8BDT3"/>
<dbReference type="RefSeq" id="XP_022301373.1">
    <property type="nucleotide sequence ID" value="XM_022445665.1"/>
</dbReference>
<evidence type="ECO:0000256" key="1">
    <source>
        <dbReference type="SAM" id="MobiDB-lite"/>
    </source>
</evidence>
<name>A0A8B8BDT3_CRAVI</name>
<protein>
    <submittedName>
        <fullName evidence="4">Cysteine and tyrosine-rich protein 1-like</fullName>
    </submittedName>
</protein>
<accession>A0A8B8BDT3</accession>
<evidence type="ECO:0000256" key="2">
    <source>
        <dbReference type="SAM" id="Phobius"/>
    </source>
</evidence>